<keyword evidence="2" id="KW-0012">Acyltransferase</keyword>
<protein>
    <submittedName>
        <fullName evidence="4">GNAT family N-acetyltransferase</fullName>
    </submittedName>
</protein>
<dbReference type="PROSITE" id="PS51186">
    <property type="entry name" value="GNAT"/>
    <property type="match status" value="1"/>
</dbReference>
<dbReference type="EMBL" id="JAVREH010000006">
    <property type="protein sequence ID" value="MDT0261120.1"/>
    <property type="molecule type" value="Genomic_DNA"/>
</dbReference>
<name>A0ABU2J809_9ACTN</name>
<evidence type="ECO:0000256" key="2">
    <source>
        <dbReference type="ARBA" id="ARBA00023315"/>
    </source>
</evidence>
<gene>
    <name evidence="4" type="ORF">RM423_06895</name>
</gene>
<dbReference type="InterPro" id="IPR050832">
    <property type="entry name" value="Bact_Acetyltransf"/>
</dbReference>
<proteinExistence type="predicted"/>
<organism evidence="4 5">
    <name type="scientific">Jatrophihabitans lederbergiae</name>
    <dbReference type="NCBI Taxonomy" id="3075547"/>
    <lineage>
        <taxon>Bacteria</taxon>
        <taxon>Bacillati</taxon>
        <taxon>Actinomycetota</taxon>
        <taxon>Actinomycetes</taxon>
        <taxon>Jatrophihabitantales</taxon>
        <taxon>Jatrophihabitantaceae</taxon>
        <taxon>Jatrophihabitans</taxon>
    </lineage>
</organism>
<dbReference type="PANTHER" id="PTHR43877">
    <property type="entry name" value="AMINOALKYLPHOSPHONATE N-ACETYLTRANSFERASE-RELATED-RELATED"/>
    <property type="match status" value="1"/>
</dbReference>
<dbReference type="Proteomes" id="UP001183176">
    <property type="component" value="Unassembled WGS sequence"/>
</dbReference>
<keyword evidence="1" id="KW-0808">Transferase</keyword>
<dbReference type="InterPro" id="IPR016181">
    <property type="entry name" value="Acyl_CoA_acyltransferase"/>
</dbReference>
<feature type="domain" description="N-acetyltransferase" evidence="3">
    <location>
        <begin position="4"/>
        <end position="174"/>
    </location>
</feature>
<evidence type="ECO:0000256" key="1">
    <source>
        <dbReference type="ARBA" id="ARBA00022679"/>
    </source>
</evidence>
<sequence>MADVSVRPASPTDAPEIARIQLETWRTAYQTILPAQVLASLDQDTFAAQWLASVSEPPSMRHHILIAMEGESRVGFAAFGPDADLQPEDPDPETTAAITVLLVEPRWGRRGHGSRLLAAVVDLARADGVTRLVAWVAAGDTASLEFYRSAGWESDGLRRELDTGAGTVAELRLHASLAD</sequence>
<dbReference type="RefSeq" id="WP_311422275.1">
    <property type="nucleotide sequence ID" value="NZ_JAVREH010000006.1"/>
</dbReference>
<dbReference type="InterPro" id="IPR000182">
    <property type="entry name" value="GNAT_dom"/>
</dbReference>
<reference evidence="5" key="1">
    <citation type="submission" date="2023-07" db="EMBL/GenBank/DDBJ databases">
        <title>30 novel species of actinomycetes from the DSMZ collection.</title>
        <authorList>
            <person name="Nouioui I."/>
        </authorList>
    </citation>
    <scope>NUCLEOTIDE SEQUENCE [LARGE SCALE GENOMIC DNA]</scope>
    <source>
        <strain evidence="5">DSM 44399</strain>
    </source>
</reference>
<dbReference type="SUPFAM" id="SSF55729">
    <property type="entry name" value="Acyl-CoA N-acyltransferases (Nat)"/>
    <property type="match status" value="1"/>
</dbReference>
<evidence type="ECO:0000259" key="3">
    <source>
        <dbReference type="PROSITE" id="PS51186"/>
    </source>
</evidence>
<dbReference type="Gene3D" id="3.40.630.30">
    <property type="match status" value="1"/>
</dbReference>
<keyword evidence="5" id="KW-1185">Reference proteome</keyword>
<accession>A0ABU2J809</accession>
<evidence type="ECO:0000313" key="5">
    <source>
        <dbReference type="Proteomes" id="UP001183176"/>
    </source>
</evidence>
<dbReference type="Pfam" id="PF00583">
    <property type="entry name" value="Acetyltransf_1"/>
    <property type="match status" value="1"/>
</dbReference>
<comment type="caution">
    <text evidence="4">The sequence shown here is derived from an EMBL/GenBank/DDBJ whole genome shotgun (WGS) entry which is preliminary data.</text>
</comment>
<dbReference type="CDD" id="cd04301">
    <property type="entry name" value="NAT_SF"/>
    <property type="match status" value="1"/>
</dbReference>
<evidence type="ECO:0000313" key="4">
    <source>
        <dbReference type="EMBL" id="MDT0261120.1"/>
    </source>
</evidence>